<dbReference type="PANTHER" id="PTHR12526:SF636">
    <property type="entry name" value="BLL3647 PROTEIN"/>
    <property type="match status" value="1"/>
</dbReference>
<dbReference type="Gene3D" id="3.40.50.2000">
    <property type="entry name" value="Glycogen Phosphorylase B"/>
    <property type="match status" value="2"/>
</dbReference>
<keyword evidence="5" id="KW-1185">Reference proteome</keyword>
<dbReference type="Proteomes" id="UP000193040">
    <property type="component" value="Unassembled WGS sequence"/>
</dbReference>
<feature type="domain" description="Glycosyltransferase subfamily 4-like N-terminal" evidence="3">
    <location>
        <begin position="21"/>
        <end position="165"/>
    </location>
</feature>
<accession>A0A1X0YC24</accession>
<dbReference type="Pfam" id="PF13439">
    <property type="entry name" value="Glyco_transf_4"/>
    <property type="match status" value="1"/>
</dbReference>
<name>A0A1X0YC24_MYCSI</name>
<dbReference type="PANTHER" id="PTHR12526">
    <property type="entry name" value="GLYCOSYLTRANSFERASE"/>
    <property type="match status" value="1"/>
</dbReference>
<keyword evidence="2" id="KW-0808">Transferase</keyword>
<dbReference type="AlphaFoldDB" id="A0A1X0YC24"/>
<dbReference type="GO" id="GO:0016757">
    <property type="term" value="F:glycosyltransferase activity"/>
    <property type="evidence" value="ECO:0007669"/>
    <property type="project" value="UniProtKB-KW"/>
</dbReference>
<gene>
    <name evidence="4" type="ORF">B5M45_06340</name>
</gene>
<organism evidence="4 5">
    <name type="scientific">Mycobacterium simiae</name>
    <name type="common">Mycobacterium habana</name>
    <dbReference type="NCBI Taxonomy" id="1784"/>
    <lineage>
        <taxon>Bacteria</taxon>
        <taxon>Bacillati</taxon>
        <taxon>Actinomycetota</taxon>
        <taxon>Actinomycetes</taxon>
        <taxon>Mycobacteriales</taxon>
        <taxon>Mycobacteriaceae</taxon>
        <taxon>Mycobacterium</taxon>
        <taxon>Mycobacterium simiae complex</taxon>
    </lineage>
</organism>
<sequence length="352" mass="38539">MSPPRVLWLSPWTRPAVRVQSEALIRHGADVLLVTSDRHPESDTARDYELVLEPRFLSAATWPPTLKAWRQVRKFRPDVVIAEQVRDPRWIALAGRTPRIQVIHDDRPHDPVEALPSYELAVLDRWGARSAATVTYSHYVAGAVAARRDVAGTPIHVVPLASDLDVYRVPSFVPADGRRNFVMFGRLNPYKNADVVLQAWQRHVAGGGWRGDDLVLIGGGTLDADSLPEHTQWRRGGYRYSDVVATLAAAKGSVAHYRRATQSGVQVLSMHLGVMPIISTVGGPPEYQPPDCPPIGVDDVAGLAAAFDMLADPATAARQGATAARHYQTHCAVDLVAERFLDVIAQVMTGRG</sequence>
<comment type="caution">
    <text evidence="4">The sequence shown here is derived from an EMBL/GenBank/DDBJ whole genome shotgun (WGS) entry which is preliminary data.</text>
</comment>
<proteinExistence type="predicted"/>
<evidence type="ECO:0000313" key="4">
    <source>
        <dbReference type="EMBL" id="ORJ62649.1"/>
    </source>
</evidence>
<evidence type="ECO:0000259" key="3">
    <source>
        <dbReference type="Pfam" id="PF13439"/>
    </source>
</evidence>
<protein>
    <recommendedName>
        <fullName evidence="3">Glycosyltransferase subfamily 4-like N-terminal domain-containing protein</fullName>
    </recommendedName>
</protein>
<evidence type="ECO:0000256" key="2">
    <source>
        <dbReference type="ARBA" id="ARBA00022679"/>
    </source>
</evidence>
<dbReference type="EMBL" id="MZZM01000012">
    <property type="protein sequence ID" value="ORJ62649.1"/>
    <property type="molecule type" value="Genomic_DNA"/>
</dbReference>
<evidence type="ECO:0000313" key="5">
    <source>
        <dbReference type="Proteomes" id="UP000193040"/>
    </source>
</evidence>
<dbReference type="InterPro" id="IPR028098">
    <property type="entry name" value="Glyco_trans_4-like_N"/>
</dbReference>
<dbReference type="STRING" id="1784.VC42_08660"/>
<keyword evidence="1" id="KW-0328">Glycosyltransferase</keyword>
<reference evidence="4 5" key="1">
    <citation type="submission" date="2017-03" db="EMBL/GenBank/DDBJ databases">
        <title>Genomic insights into Mycobacterium simiae human colonization.</title>
        <authorList>
            <person name="Steffani J.L."/>
            <person name="Brunck M.E."/>
            <person name="Cruz E."/>
            <person name="Montiel R."/>
            <person name="Barona F."/>
        </authorList>
    </citation>
    <scope>NUCLEOTIDE SEQUENCE [LARGE SCALE GENOMIC DNA]</scope>
    <source>
        <strain evidence="4 5">MsiGto</strain>
    </source>
</reference>
<dbReference type="Pfam" id="PF13692">
    <property type="entry name" value="Glyco_trans_1_4"/>
    <property type="match status" value="1"/>
</dbReference>
<dbReference type="SUPFAM" id="SSF53756">
    <property type="entry name" value="UDP-Glycosyltransferase/glycogen phosphorylase"/>
    <property type="match status" value="1"/>
</dbReference>
<evidence type="ECO:0000256" key="1">
    <source>
        <dbReference type="ARBA" id="ARBA00022676"/>
    </source>
</evidence>
<dbReference type="CDD" id="cd03801">
    <property type="entry name" value="GT4_PimA-like"/>
    <property type="match status" value="1"/>
</dbReference>
<dbReference type="RefSeq" id="WP_084949091.1">
    <property type="nucleotide sequence ID" value="NZ_MZZM01000012.1"/>
</dbReference>